<gene>
    <name evidence="1" type="ORF">KPL71_002509</name>
</gene>
<sequence>MATAKLLLLQLRRCSYYSHPLSRAPLCHLFNAPIPTLAQTQTQTPQRAFYFRPHVHFYHSGSADDSSVGGDGVGDGYSEVPIPVETVNLSERVIESIAGEESSLPVRALISFLDTYHDFTGFPWWTIIVSSTVALRIALLPLIVLQLKKIQRIAELLPRLPPPFPPPLSGKRFVDQISLFRREKRAAGCPSLLWFIASFAIQVPCFLVGVTSIRRMSLDGYPGFDCGGILWFQNLTEYPHGVLGSIFPVLMAGLHYTNVQLSFGASSLGKENGLLGLLAKYYKSYLNLMTLPLFFLGYYIPQGSLVYWVTNSSFSIVQQLALKHPASRTMLGLPDKVVPAAARKPEEIDTLETTLESPAKQLKISVENLTPKELIALSVKFLSKGDKERPIPLLQLALNKEPDNINALILMGQTQLQKGLLEEAVEYLECAISKLFLAGHPTEPEAIDLLIVASQWSGVACIRQEKWEEGIAHLERIGNLKEPEEPKSKAHYYDGLVVLASALCNVGRNAEAEKYLRLAAAHNPQYNELLEQLENNDEDFVSDLSSSRRRDY</sequence>
<protein>
    <submittedName>
        <fullName evidence="1">ALBINO3-like protein 2</fullName>
    </submittedName>
</protein>
<evidence type="ECO:0000313" key="2">
    <source>
        <dbReference type="Proteomes" id="UP000829398"/>
    </source>
</evidence>
<dbReference type="EMBL" id="CM039170">
    <property type="protein sequence ID" value="KAH9805722.1"/>
    <property type="molecule type" value="Genomic_DNA"/>
</dbReference>
<name>A0ACB8P6H1_CITSI</name>
<reference evidence="2" key="1">
    <citation type="journal article" date="2023" name="Hortic. Res.">
        <title>A chromosome-level phased genome enabling allele-level studies in sweet orange: a case study on citrus Huanglongbing tolerance.</title>
        <authorList>
            <person name="Wu B."/>
            <person name="Yu Q."/>
            <person name="Deng Z."/>
            <person name="Duan Y."/>
            <person name="Luo F."/>
            <person name="Gmitter F. Jr."/>
        </authorList>
    </citation>
    <scope>NUCLEOTIDE SEQUENCE [LARGE SCALE GENOMIC DNA]</scope>
    <source>
        <strain evidence="2">cv. Valencia</strain>
    </source>
</reference>
<accession>A0ACB8P6H1</accession>
<comment type="caution">
    <text evidence="1">The sequence shown here is derived from an EMBL/GenBank/DDBJ whole genome shotgun (WGS) entry which is preliminary data.</text>
</comment>
<dbReference type="Proteomes" id="UP000829398">
    <property type="component" value="Chromosome 1"/>
</dbReference>
<keyword evidence="2" id="KW-1185">Reference proteome</keyword>
<organism evidence="1 2">
    <name type="scientific">Citrus sinensis</name>
    <name type="common">Sweet orange</name>
    <name type="synonym">Citrus aurantium var. sinensis</name>
    <dbReference type="NCBI Taxonomy" id="2711"/>
    <lineage>
        <taxon>Eukaryota</taxon>
        <taxon>Viridiplantae</taxon>
        <taxon>Streptophyta</taxon>
        <taxon>Embryophyta</taxon>
        <taxon>Tracheophyta</taxon>
        <taxon>Spermatophyta</taxon>
        <taxon>Magnoliopsida</taxon>
        <taxon>eudicotyledons</taxon>
        <taxon>Gunneridae</taxon>
        <taxon>Pentapetalae</taxon>
        <taxon>rosids</taxon>
        <taxon>malvids</taxon>
        <taxon>Sapindales</taxon>
        <taxon>Rutaceae</taxon>
        <taxon>Aurantioideae</taxon>
        <taxon>Citrus</taxon>
    </lineage>
</organism>
<proteinExistence type="predicted"/>
<evidence type="ECO:0000313" key="1">
    <source>
        <dbReference type="EMBL" id="KAH9805722.1"/>
    </source>
</evidence>